<evidence type="ECO:0000256" key="5">
    <source>
        <dbReference type="ARBA" id="ARBA00022842"/>
    </source>
</evidence>
<protein>
    <recommendedName>
        <fullName evidence="6">Glutathionylspermidine synthase pre-ATP-grasp-like domain-containing protein</fullName>
    </recommendedName>
</protein>
<dbReference type="SUPFAM" id="SSF56059">
    <property type="entry name" value="Glutathione synthetase ATP-binding domain-like"/>
    <property type="match status" value="1"/>
</dbReference>
<dbReference type="Pfam" id="PF03738">
    <property type="entry name" value="GSP_synth"/>
    <property type="match status" value="1"/>
</dbReference>
<dbReference type="Proteomes" id="UP000606044">
    <property type="component" value="Unassembled WGS sequence"/>
</dbReference>
<evidence type="ECO:0000256" key="1">
    <source>
        <dbReference type="ARBA" id="ARBA00022598"/>
    </source>
</evidence>
<keyword evidence="5" id="KW-0460">Magnesium</keyword>
<organism evidence="7 8">
    <name type="scientific">Azorhizobium oxalatiphilum</name>
    <dbReference type="NCBI Taxonomy" id="980631"/>
    <lineage>
        <taxon>Bacteria</taxon>
        <taxon>Pseudomonadati</taxon>
        <taxon>Pseudomonadota</taxon>
        <taxon>Alphaproteobacteria</taxon>
        <taxon>Hyphomicrobiales</taxon>
        <taxon>Xanthobacteraceae</taxon>
        <taxon>Azorhizobium</taxon>
    </lineage>
</organism>
<evidence type="ECO:0000313" key="7">
    <source>
        <dbReference type="EMBL" id="GGF75874.1"/>
    </source>
</evidence>
<dbReference type="RefSeq" id="WP_188581829.1">
    <property type="nucleotide sequence ID" value="NZ_BMCT01000006.1"/>
</dbReference>
<name>A0A917C8L1_9HYPH</name>
<evidence type="ECO:0000259" key="6">
    <source>
        <dbReference type="Pfam" id="PF03738"/>
    </source>
</evidence>
<dbReference type="GO" id="GO:0005524">
    <property type="term" value="F:ATP binding"/>
    <property type="evidence" value="ECO:0007669"/>
    <property type="project" value="UniProtKB-KW"/>
</dbReference>
<keyword evidence="2" id="KW-0479">Metal-binding</keyword>
<dbReference type="Gene3D" id="3.30.1490.330">
    <property type="match status" value="1"/>
</dbReference>
<comment type="caution">
    <text evidence="7">The sequence shown here is derived from an EMBL/GenBank/DDBJ whole genome shotgun (WGS) entry which is preliminary data.</text>
</comment>
<dbReference type="GO" id="GO:0046872">
    <property type="term" value="F:metal ion binding"/>
    <property type="evidence" value="ECO:0007669"/>
    <property type="project" value="UniProtKB-KW"/>
</dbReference>
<accession>A0A917C8L1</accession>
<dbReference type="InterPro" id="IPR005494">
    <property type="entry name" value="GSPS_pre-ATP-grasp-like_dom"/>
</dbReference>
<evidence type="ECO:0000256" key="4">
    <source>
        <dbReference type="ARBA" id="ARBA00022840"/>
    </source>
</evidence>
<dbReference type="InterPro" id="IPR016185">
    <property type="entry name" value="PreATP-grasp_dom_sf"/>
</dbReference>
<reference evidence="7" key="2">
    <citation type="submission" date="2020-09" db="EMBL/GenBank/DDBJ databases">
        <authorList>
            <person name="Sun Q."/>
            <person name="Sedlacek I."/>
        </authorList>
    </citation>
    <scope>NUCLEOTIDE SEQUENCE</scope>
    <source>
        <strain evidence="7">CCM 7897</strain>
    </source>
</reference>
<gene>
    <name evidence="7" type="ORF">GCM10007301_39800</name>
</gene>
<evidence type="ECO:0000313" key="8">
    <source>
        <dbReference type="Proteomes" id="UP000606044"/>
    </source>
</evidence>
<dbReference type="SUPFAM" id="SSF52440">
    <property type="entry name" value="PreATP-grasp domain"/>
    <property type="match status" value="1"/>
</dbReference>
<dbReference type="EMBL" id="BMCT01000006">
    <property type="protein sequence ID" value="GGF75874.1"/>
    <property type="molecule type" value="Genomic_DNA"/>
</dbReference>
<evidence type="ECO:0000256" key="3">
    <source>
        <dbReference type="ARBA" id="ARBA00022741"/>
    </source>
</evidence>
<proteinExistence type="predicted"/>
<feature type="domain" description="Glutathionylspermidine synthase pre-ATP-grasp-like" evidence="6">
    <location>
        <begin position="12"/>
        <end position="384"/>
    </location>
</feature>
<dbReference type="AlphaFoldDB" id="A0A917C8L1"/>
<keyword evidence="1" id="KW-0436">Ligase</keyword>
<dbReference type="GO" id="GO:0016874">
    <property type="term" value="F:ligase activity"/>
    <property type="evidence" value="ECO:0007669"/>
    <property type="project" value="UniProtKB-KW"/>
</dbReference>
<keyword evidence="8" id="KW-1185">Reference proteome</keyword>
<keyword evidence="3" id="KW-0547">Nucleotide-binding</keyword>
<reference evidence="7" key="1">
    <citation type="journal article" date="2014" name="Int. J. Syst. Evol. Microbiol.">
        <title>Complete genome sequence of Corynebacterium casei LMG S-19264T (=DSM 44701T), isolated from a smear-ripened cheese.</title>
        <authorList>
            <consortium name="US DOE Joint Genome Institute (JGI-PGF)"/>
            <person name="Walter F."/>
            <person name="Albersmeier A."/>
            <person name="Kalinowski J."/>
            <person name="Ruckert C."/>
        </authorList>
    </citation>
    <scope>NUCLEOTIDE SEQUENCE</scope>
    <source>
        <strain evidence="7">CCM 7897</strain>
    </source>
</reference>
<evidence type="ECO:0000256" key="2">
    <source>
        <dbReference type="ARBA" id="ARBA00022723"/>
    </source>
</evidence>
<keyword evidence="4" id="KW-0067">ATP-binding</keyword>
<sequence>MRRHMIEERPHWRATAETFGFRFADMYGAKYWDESAMFSFTLEEIEGSIEDPSRDLHQMCLELAGRAVGDARLLSRLGIPAAHHDYVSASWRNRAQEPSLYGRFDLAYDGTGPAKLLEYNADTPTGLYEAAVFQWLWLEDLLRSGALPPGTDQFNSIQEHLVERLCLMPQNAMLHIAGAVDNVEDGGTLSYLADCALQAGYRVKMLAMEDIGIDPVGRFTDLDDLVIERMFKLHPWEWMLAETFGQKLPHARCTFMEPPWKAMLSTKAILPLLWEMFPGHPNLLPAYFEDDPRAGELRDYARKPLFSREGENVTLVRRGRSETVPGHYGDGPFVVQAATHLFETRHGHAVIGSWMVGDEPCGMGIREDTSAITMNMSRFVPHIIAV</sequence>